<evidence type="ECO:0000256" key="10">
    <source>
        <dbReference type="SAM" id="Phobius"/>
    </source>
</evidence>
<proteinExistence type="predicted"/>
<feature type="transmembrane region" description="Helical" evidence="10">
    <location>
        <begin position="95"/>
        <end position="117"/>
    </location>
</feature>
<evidence type="ECO:0000256" key="3">
    <source>
        <dbReference type="ARBA" id="ARBA00022692"/>
    </source>
</evidence>
<sequence length="335" mass="38430">MSNNSTPTFQPGNPEDTSIIDGESIAELVPIALLIIIANGLVLIIFSRRRQLRTPPNHVLFSLAICDFTTGIITIPLLIVVVFTSVIRSHGMLFYAYKLVNVLNNLTAISSCYHILVATTEKYLSILWPVTHRRIRKGTVVTVLTLVWLVSFTIAFSPFAWITSVDRTFDLAHVIFCLVAVFVLPYSFMIYAFVVIFQRISTTSSKRIESKTISEHYLRRQAALEKRCLNLFVCMAMVYLVCWLPWFILMLLYEVYDENDKLETPSHVFALVRYATSIINPVLYTFFRRDFRLALKSLFRRRRAHSSQTGRCSDSKRPAAIESDHTTDKLVRLVF</sequence>
<keyword evidence="5" id="KW-0297">G-protein coupled receptor</keyword>
<keyword evidence="4 10" id="KW-1133">Transmembrane helix</keyword>
<dbReference type="GO" id="GO:0004930">
    <property type="term" value="F:G protein-coupled receptor activity"/>
    <property type="evidence" value="ECO:0007669"/>
    <property type="project" value="UniProtKB-KW"/>
</dbReference>
<feature type="transmembrane region" description="Helical" evidence="10">
    <location>
        <begin position="138"/>
        <end position="161"/>
    </location>
</feature>
<comment type="subcellular location">
    <subcellularLocation>
        <location evidence="1">Cell membrane</location>
        <topology evidence="1">Multi-pass membrane protein</topology>
    </subcellularLocation>
</comment>
<dbReference type="PRINTS" id="PR00237">
    <property type="entry name" value="GPCRRHODOPSN"/>
</dbReference>
<dbReference type="Proteomes" id="UP001249851">
    <property type="component" value="Unassembled WGS sequence"/>
</dbReference>
<evidence type="ECO:0000256" key="8">
    <source>
        <dbReference type="ARBA" id="ARBA00023180"/>
    </source>
</evidence>
<evidence type="ECO:0000259" key="11">
    <source>
        <dbReference type="PROSITE" id="PS50262"/>
    </source>
</evidence>
<feature type="transmembrane region" description="Helical" evidence="10">
    <location>
        <begin position="59"/>
        <end position="83"/>
    </location>
</feature>
<reference evidence="12" key="2">
    <citation type="journal article" date="2023" name="Science">
        <title>Genomic signatures of disease resistance in endangered staghorn corals.</title>
        <authorList>
            <person name="Vollmer S.V."/>
            <person name="Selwyn J.D."/>
            <person name="Despard B.A."/>
            <person name="Roesel C.L."/>
        </authorList>
    </citation>
    <scope>NUCLEOTIDE SEQUENCE</scope>
    <source>
        <strain evidence="12">K2</strain>
    </source>
</reference>
<evidence type="ECO:0000256" key="9">
    <source>
        <dbReference type="ARBA" id="ARBA00023224"/>
    </source>
</evidence>
<dbReference type="GO" id="GO:0005886">
    <property type="term" value="C:plasma membrane"/>
    <property type="evidence" value="ECO:0007669"/>
    <property type="project" value="UniProtKB-SubCell"/>
</dbReference>
<dbReference type="AlphaFoldDB" id="A0AAD9R0U5"/>
<protein>
    <submittedName>
        <fullName evidence="12">Adenosine receptor A2b</fullName>
    </submittedName>
</protein>
<evidence type="ECO:0000313" key="13">
    <source>
        <dbReference type="Proteomes" id="UP001249851"/>
    </source>
</evidence>
<evidence type="ECO:0000256" key="2">
    <source>
        <dbReference type="ARBA" id="ARBA00022475"/>
    </source>
</evidence>
<keyword evidence="9" id="KW-0807">Transducer</keyword>
<keyword evidence="2" id="KW-1003">Cell membrane</keyword>
<feature type="transmembrane region" description="Helical" evidence="10">
    <location>
        <begin position="228"/>
        <end position="248"/>
    </location>
</feature>
<keyword evidence="6 10" id="KW-0472">Membrane</keyword>
<dbReference type="CDD" id="cd00637">
    <property type="entry name" value="7tm_classA_rhodopsin-like"/>
    <property type="match status" value="1"/>
</dbReference>
<dbReference type="PROSITE" id="PS50262">
    <property type="entry name" value="G_PROTEIN_RECEP_F1_2"/>
    <property type="match status" value="1"/>
</dbReference>
<dbReference type="Gene3D" id="1.20.1070.10">
    <property type="entry name" value="Rhodopsin 7-helix transmembrane proteins"/>
    <property type="match status" value="1"/>
</dbReference>
<evidence type="ECO:0000256" key="5">
    <source>
        <dbReference type="ARBA" id="ARBA00023040"/>
    </source>
</evidence>
<evidence type="ECO:0000256" key="4">
    <source>
        <dbReference type="ARBA" id="ARBA00022989"/>
    </source>
</evidence>
<dbReference type="EMBL" id="JARQWQ010000006">
    <property type="protein sequence ID" value="KAK2571029.1"/>
    <property type="molecule type" value="Genomic_DNA"/>
</dbReference>
<feature type="domain" description="G-protein coupled receptors family 1 profile" evidence="11">
    <location>
        <begin position="38"/>
        <end position="284"/>
    </location>
</feature>
<feature type="transmembrane region" description="Helical" evidence="10">
    <location>
        <begin position="173"/>
        <end position="197"/>
    </location>
</feature>
<evidence type="ECO:0000256" key="1">
    <source>
        <dbReference type="ARBA" id="ARBA00004651"/>
    </source>
</evidence>
<organism evidence="12 13">
    <name type="scientific">Acropora cervicornis</name>
    <name type="common">Staghorn coral</name>
    <dbReference type="NCBI Taxonomy" id="6130"/>
    <lineage>
        <taxon>Eukaryota</taxon>
        <taxon>Metazoa</taxon>
        <taxon>Cnidaria</taxon>
        <taxon>Anthozoa</taxon>
        <taxon>Hexacorallia</taxon>
        <taxon>Scleractinia</taxon>
        <taxon>Astrocoeniina</taxon>
        <taxon>Acroporidae</taxon>
        <taxon>Acropora</taxon>
    </lineage>
</organism>
<keyword evidence="13" id="KW-1185">Reference proteome</keyword>
<comment type="caution">
    <text evidence="12">The sequence shown here is derived from an EMBL/GenBank/DDBJ whole genome shotgun (WGS) entry which is preliminary data.</text>
</comment>
<dbReference type="SUPFAM" id="SSF81321">
    <property type="entry name" value="Family A G protein-coupled receptor-like"/>
    <property type="match status" value="1"/>
</dbReference>
<keyword evidence="8" id="KW-0325">Glycoprotein</keyword>
<feature type="transmembrane region" description="Helical" evidence="10">
    <location>
        <begin position="28"/>
        <end position="47"/>
    </location>
</feature>
<feature type="transmembrane region" description="Helical" evidence="10">
    <location>
        <begin position="268"/>
        <end position="287"/>
    </location>
</feature>
<dbReference type="Pfam" id="PF00001">
    <property type="entry name" value="7tm_1"/>
    <property type="match status" value="1"/>
</dbReference>
<evidence type="ECO:0000256" key="7">
    <source>
        <dbReference type="ARBA" id="ARBA00023170"/>
    </source>
</evidence>
<evidence type="ECO:0000313" key="12">
    <source>
        <dbReference type="EMBL" id="KAK2571029.1"/>
    </source>
</evidence>
<dbReference type="InterPro" id="IPR017452">
    <property type="entry name" value="GPCR_Rhodpsn_7TM"/>
</dbReference>
<keyword evidence="3 10" id="KW-0812">Transmembrane</keyword>
<reference evidence="12" key="1">
    <citation type="journal article" date="2023" name="G3 (Bethesda)">
        <title>Whole genome assembly and annotation of the endangered Caribbean coral Acropora cervicornis.</title>
        <authorList>
            <person name="Selwyn J.D."/>
            <person name="Vollmer S.V."/>
        </authorList>
    </citation>
    <scope>NUCLEOTIDE SEQUENCE</scope>
    <source>
        <strain evidence="12">K2</strain>
    </source>
</reference>
<evidence type="ECO:0000256" key="6">
    <source>
        <dbReference type="ARBA" id="ARBA00023136"/>
    </source>
</evidence>
<accession>A0AAD9R0U5</accession>
<keyword evidence="7 12" id="KW-0675">Receptor</keyword>
<dbReference type="PANTHER" id="PTHR24246">
    <property type="entry name" value="OLFACTORY RECEPTOR AND ADENOSINE RECEPTOR"/>
    <property type="match status" value="1"/>
</dbReference>
<dbReference type="PANTHER" id="PTHR24246:SF27">
    <property type="entry name" value="ADENOSINE RECEPTOR, ISOFORM A"/>
    <property type="match status" value="1"/>
</dbReference>
<gene>
    <name evidence="12" type="ORF">P5673_003569</name>
</gene>
<name>A0AAD9R0U5_ACRCE</name>
<dbReference type="InterPro" id="IPR000276">
    <property type="entry name" value="GPCR_Rhodpsn"/>
</dbReference>